<dbReference type="GO" id="GO:0055085">
    <property type="term" value="P:transmembrane transport"/>
    <property type="evidence" value="ECO:0007669"/>
    <property type="project" value="TreeGrafter"/>
</dbReference>
<dbReference type="InterPro" id="IPR011250">
    <property type="entry name" value="OMP/PagP_B-barrel"/>
</dbReference>
<dbReference type="SUPFAM" id="SSF56925">
    <property type="entry name" value="OMPA-like"/>
    <property type="match status" value="1"/>
</dbReference>
<sequence>MKYNKKITAMLISMSLSSISFSANALQTGDLFARGTITNVNPNDDSTAFTNGAFPNVEDNTTLGITLVYMLSNNIGLEVLASLPFEHDITVAGLGTVGSAKQLPPTVSIQYYFNSSEKFRPFVGFGANYTIFFSEETIPLLGGDLSLDNSFGFAVQAGIDYDINERWLLTADIRYISIETTAKINAIGSSNVDINPTVMSIGIGYKF</sequence>
<evidence type="ECO:0000313" key="1">
    <source>
        <dbReference type="EMBL" id="VAW54749.1"/>
    </source>
</evidence>
<accession>A0A3B0WZS2</accession>
<name>A0A3B0WZS2_9ZZZZ</name>
<dbReference type="AlphaFoldDB" id="A0A3B0WZS2"/>
<dbReference type="EMBL" id="UOFF01000066">
    <property type="protein sequence ID" value="VAW54749.1"/>
    <property type="molecule type" value="Genomic_DNA"/>
</dbReference>
<dbReference type="GO" id="GO:0019867">
    <property type="term" value="C:outer membrane"/>
    <property type="evidence" value="ECO:0007669"/>
    <property type="project" value="InterPro"/>
</dbReference>
<dbReference type="Pfam" id="PF03922">
    <property type="entry name" value="OmpW"/>
    <property type="match status" value="1"/>
</dbReference>
<proteinExistence type="predicted"/>
<dbReference type="PANTHER" id="PTHR36920">
    <property type="match status" value="1"/>
</dbReference>
<dbReference type="Gene3D" id="2.40.160.20">
    <property type="match status" value="1"/>
</dbReference>
<organism evidence="1">
    <name type="scientific">hydrothermal vent metagenome</name>
    <dbReference type="NCBI Taxonomy" id="652676"/>
    <lineage>
        <taxon>unclassified sequences</taxon>
        <taxon>metagenomes</taxon>
        <taxon>ecological metagenomes</taxon>
    </lineage>
</organism>
<protein>
    <submittedName>
        <fullName evidence="1">Outer membrane protein W</fullName>
    </submittedName>
</protein>
<dbReference type="PANTHER" id="PTHR36920:SF1">
    <property type="entry name" value="OUTER MEMBRANE PROTEIN W"/>
    <property type="match status" value="1"/>
</dbReference>
<reference evidence="1" key="1">
    <citation type="submission" date="2018-06" db="EMBL/GenBank/DDBJ databases">
        <authorList>
            <person name="Zhirakovskaya E."/>
        </authorList>
    </citation>
    <scope>NUCLEOTIDE SEQUENCE</scope>
</reference>
<gene>
    <name evidence="1" type="ORF">MNBD_GAMMA07-959</name>
</gene>
<dbReference type="InterPro" id="IPR005618">
    <property type="entry name" value="OMPW"/>
</dbReference>